<evidence type="ECO:0008006" key="4">
    <source>
        <dbReference type="Google" id="ProtNLM"/>
    </source>
</evidence>
<feature type="region of interest" description="Disordered" evidence="1">
    <location>
        <begin position="209"/>
        <end position="228"/>
    </location>
</feature>
<evidence type="ECO:0000256" key="1">
    <source>
        <dbReference type="SAM" id="MobiDB-lite"/>
    </source>
</evidence>
<dbReference type="Gene3D" id="1.10.10.10">
    <property type="entry name" value="Winged helix-like DNA-binding domain superfamily/Winged helix DNA-binding domain"/>
    <property type="match status" value="1"/>
</dbReference>
<dbReference type="EMBL" id="JAAOZC010000002">
    <property type="protein sequence ID" value="NIJ07267.1"/>
    <property type="molecule type" value="Genomic_DNA"/>
</dbReference>
<dbReference type="RefSeq" id="WP_167072148.1">
    <property type="nucleotide sequence ID" value="NZ_JAAOZC010000002.1"/>
</dbReference>
<gene>
    <name evidence="2" type="ORF">FHS31_000863</name>
</gene>
<sequence length="228" mass="25772">MTTIAIPMTGRSFGAIISKGDRPPTQIPVWANSYDVDDERCASFQHDVDKDELGPMLIEVERYARDTKMKGKRCGAIRTNGVAVLRYLYSEARRNGGMCCPSREQIAEAVRISRSCVEDTLRALRDCGFIEWLRRTVAGDGAGPDRVQTSNLYRFTMPKALAWRVSKYLTRRFGRRPGIPRSIAAALLPEHIAAKAERHAAERLMRRLRRATRTSPLRATPEPVERQV</sequence>
<evidence type="ECO:0000313" key="3">
    <source>
        <dbReference type="Proteomes" id="UP000727456"/>
    </source>
</evidence>
<proteinExistence type="predicted"/>
<dbReference type="Proteomes" id="UP000727456">
    <property type="component" value="Unassembled WGS sequence"/>
</dbReference>
<comment type="caution">
    <text evidence="2">The sequence shown here is derived from an EMBL/GenBank/DDBJ whole genome shotgun (WGS) entry which is preliminary data.</text>
</comment>
<name>A0ABX0TP08_9SPHN</name>
<reference evidence="2 3" key="1">
    <citation type="submission" date="2020-03" db="EMBL/GenBank/DDBJ databases">
        <title>Genomic Encyclopedia of Type Strains, Phase III (KMG-III): the genomes of soil and plant-associated and newly described type strains.</title>
        <authorList>
            <person name="Whitman W."/>
        </authorList>
    </citation>
    <scope>NUCLEOTIDE SEQUENCE [LARGE SCALE GENOMIC DNA]</scope>
    <source>
        <strain evidence="2 3">CECT 8804</strain>
    </source>
</reference>
<accession>A0ABX0TP08</accession>
<evidence type="ECO:0000313" key="2">
    <source>
        <dbReference type="EMBL" id="NIJ07267.1"/>
    </source>
</evidence>
<dbReference type="InterPro" id="IPR036388">
    <property type="entry name" value="WH-like_DNA-bd_sf"/>
</dbReference>
<keyword evidence="3" id="KW-1185">Reference proteome</keyword>
<organism evidence="2 3">
    <name type="scientific">Sphingomonas vulcanisoli</name>
    <dbReference type="NCBI Taxonomy" id="1658060"/>
    <lineage>
        <taxon>Bacteria</taxon>
        <taxon>Pseudomonadati</taxon>
        <taxon>Pseudomonadota</taxon>
        <taxon>Alphaproteobacteria</taxon>
        <taxon>Sphingomonadales</taxon>
        <taxon>Sphingomonadaceae</taxon>
        <taxon>Sphingomonas</taxon>
    </lineage>
</organism>
<protein>
    <recommendedName>
        <fullName evidence="4">Helix-turn-helix domain-containing protein</fullName>
    </recommendedName>
</protein>